<evidence type="ECO:0000259" key="2">
    <source>
        <dbReference type="Pfam" id="PF06439"/>
    </source>
</evidence>
<dbReference type="OrthoDB" id="929868at2"/>
<evidence type="ECO:0000313" key="3">
    <source>
        <dbReference type="EMBL" id="KOY50568.1"/>
    </source>
</evidence>
<dbReference type="EMBL" id="FNUE01000002">
    <property type="protein sequence ID" value="SEE60882.1"/>
    <property type="molecule type" value="Genomic_DNA"/>
</dbReference>
<dbReference type="Proteomes" id="UP000183071">
    <property type="component" value="Unassembled WGS sequence"/>
</dbReference>
<organism evidence="3 5">
    <name type="scientific">Polaribacter dokdonensis DSW-5</name>
    <dbReference type="NCBI Taxonomy" id="1300348"/>
    <lineage>
        <taxon>Bacteria</taxon>
        <taxon>Pseudomonadati</taxon>
        <taxon>Bacteroidota</taxon>
        <taxon>Flavobacteriia</taxon>
        <taxon>Flavobacteriales</taxon>
        <taxon>Flavobacteriaceae</taxon>
    </lineage>
</organism>
<dbReference type="InterPro" id="IPR010496">
    <property type="entry name" value="AL/BT2_dom"/>
</dbReference>
<evidence type="ECO:0000313" key="4">
    <source>
        <dbReference type="EMBL" id="SEE60882.1"/>
    </source>
</evidence>
<name>A0A0N1IY19_9FLAO</name>
<evidence type="ECO:0000313" key="6">
    <source>
        <dbReference type="Proteomes" id="UP000183071"/>
    </source>
</evidence>
<dbReference type="EMBL" id="LGBR01000001">
    <property type="protein sequence ID" value="KOY50568.1"/>
    <property type="molecule type" value="Genomic_DNA"/>
</dbReference>
<gene>
    <name evidence="3" type="ORF">I602_128</name>
    <name evidence="4" type="ORF">SAMN05444353_2694</name>
</gene>
<dbReference type="PROSITE" id="PS51257">
    <property type="entry name" value="PROKAR_LIPOPROTEIN"/>
    <property type="match status" value="1"/>
</dbReference>
<feature type="chain" id="PRO_5005874360" description="3-keto-alpha-glucoside-1,2-lyase/3-keto-2-hydroxy-glucal hydratase domain-containing protein" evidence="1">
    <location>
        <begin position="22"/>
        <end position="264"/>
    </location>
</feature>
<sequence>MKRNYLLITVLFFAVFFSCKNQENKTTETEEWVSIFNGKNLEGWTPKINGYQLGDNYKNTFRVQNGILKVSYSNYDTFTNQFGHIFYKNTFQKYKLKLQYRFVDQQVSGGEAWATKNSGIMLHCQDPKTMLLNQEFPISLEAQLLGGVDKTIQRPSGNLCTPGTHVEMRNKKITDHCIISSSETYYDNQWITAEVRVTDSIIEHYINSKLVISYTNPTIGGQFLETASKEIQAKDGQKLKGGFISLQSESHPIEFKNIQILELK</sequence>
<protein>
    <recommendedName>
        <fullName evidence="2">3-keto-alpha-glucoside-1,2-lyase/3-keto-2-hydroxy-glucal hydratase domain-containing protein</fullName>
    </recommendedName>
</protein>
<dbReference type="GO" id="GO:0016787">
    <property type="term" value="F:hydrolase activity"/>
    <property type="evidence" value="ECO:0007669"/>
    <property type="project" value="InterPro"/>
</dbReference>
<keyword evidence="6" id="KW-1185">Reference proteome</keyword>
<evidence type="ECO:0000313" key="5">
    <source>
        <dbReference type="Proteomes" id="UP000037716"/>
    </source>
</evidence>
<reference evidence="3 5" key="1">
    <citation type="submission" date="2015-07" db="EMBL/GenBank/DDBJ databases">
        <title>Genome of Polaribacter dokdonenesis DSW-5, isolated from seawater off Dokdo in Korea.</title>
        <authorList>
            <person name="Yoon K."/>
            <person name="Song J.Y."/>
            <person name="Kim J.F."/>
        </authorList>
    </citation>
    <scope>NUCLEOTIDE SEQUENCE [LARGE SCALE GENOMIC DNA]</scope>
    <source>
        <strain evidence="3 5">DSW-5</strain>
    </source>
</reference>
<dbReference type="STRING" id="1300348.I602_128"/>
<dbReference type="Gene3D" id="2.60.120.560">
    <property type="entry name" value="Exo-inulinase, domain 1"/>
    <property type="match status" value="1"/>
</dbReference>
<feature type="signal peptide" evidence="1">
    <location>
        <begin position="1"/>
        <end position="21"/>
    </location>
</feature>
<dbReference type="AlphaFoldDB" id="A0A0N1IY19"/>
<dbReference type="Proteomes" id="UP000037716">
    <property type="component" value="Unassembled WGS sequence"/>
</dbReference>
<keyword evidence="1" id="KW-0732">Signal</keyword>
<feature type="domain" description="3-keto-alpha-glucoside-1,2-lyase/3-keto-2-hydroxy-glucal hydratase" evidence="2">
    <location>
        <begin position="31"/>
        <end position="260"/>
    </location>
</feature>
<accession>A0A0N1IY19</accession>
<dbReference type="Pfam" id="PF06439">
    <property type="entry name" value="3keto-disac_hyd"/>
    <property type="match status" value="1"/>
</dbReference>
<dbReference type="RefSeq" id="WP_053972852.1">
    <property type="nucleotide sequence ID" value="NZ_FNUE01000002.1"/>
</dbReference>
<dbReference type="PATRIC" id="fig|1300348.6.peg.130"/>
<comment type="caution">
    <text evidence="3">The sequence shown here is derived from an EMBL/GenBank/DDBJ whole genome shotgun (WGS) entry which is preliminary data.</text>
</comment>
<proteinExistence type="predicted"/>
<evidence type="ECO:0000256" key="1">
    <source>
        <dbReference type="SAM" id="SignalP"/>
    </source>
</evidence>
<reference evidence="4 6" key="2">
    <citation type="submission" date="2016-10" db="EMBL/GenBank/DDBJ databases">
        <authorList>
            <person name="Varghese N."/>
            <person name="Submissions S."/>
        </authorList>
    </citation>
    <scope>NUCLEOTIDE SEQUENCE [LARGE SCALE GENOMIC DNA]</scope>
    <source>
        <strain evidence="4 6">DSW-5</strain>
    </source>
</reference>